<sequence>MASVNSTGEDFYKTIKVPKFVNFTVSDHYIPDDWYWFRSRVGCKETHPEEMDPDVIYKNFVVWRNLSTYNSSEVVEVLVAASPDYFHFQADSEFKTKASSCRGNDHSKAQEA</sequence>
<dbReference type="Proteomes" id="UP000029981">
    <property type="component" value="Chromosome 1"/>
</dbReference>
<dbReference type="PANTHER" id="PTHR37241">
    <property type="entry name" value="NEUROFILAMENT HEAVY PROTEIN"/>
    <property type="match status" value="1"/>
</dbReference>
<gene>
    <name evidence="1" type="ORF">Csa_1G028030</name>
</gene>
<reference evidence="1 2" key="4">
    <citation type="journal article" date="2011" name="BMC Genomics">
        <title>RNA-Seq improves annotation of protein-coding genes in the cucumber genome.</title>
        <authorList>
            <person name="Li Z."/>
            <person name="Zhang Z."/>
            <person name="Yan P."/>
            <person name="Huang S."/>
            <person name="Fei Z."/>
            <person name="Lin K."/>
        </authorList>
    </citation>
    <scope>NUCLEOTIDE SEQUENCE [LARGE SCALE GENOMIC DNA]</scope>
    <source>
        <strain evidence="2">cv. 9930</strain>
    </source>
</reference>
<protein>
    <submittedName>
        <fullName evidence="1">Uncharacterized protein</fullName>
    </submittedName>
</protein>
<organism evidence="1 2">
    <name type="scientific">Cucumis sativus</name>
    <name type="common">Cucumber</name>
    <dbReference type="NCBI Taxonomy" id="3659"/>
    <lineage>
        <taxon>Eukaryota</taxon>
        <taxon>Viridiplantae</taxon>
        <taxon>Streptophyta</taxon>
        <taxon>Embryophyta</taxon>
        <taxon>Tracheophyta</taxon>
        <taxon>Spermatophyta</taxon>
        <taxon>Magnoliopsida</taxon>
        <taxon>eudicotyledons</taxon>
        <taxon>Gunneridae</taxon>
        <taxon>Pentapetalae</taxon>
        <taxon>rosids</taxon>
        <taxon>fabids</taxon>
        <taxon>Cucurbitales</taxon>
        <taxon>Cucurbitaceae</taxon>
        <taxon>Benincaseae</taxon>
        <taxon>Cucumis</taxon>
    </lineage>
</organism>
<evidence type="ECO:0000313" key="1">
    <source>
        <dbReference type="EMBL" id="KGN63925.1"/>
    </source>
</evidence>
<proteinExistence type="predicted"/>
<dbReference type="PANTHER" id="PTHR37241:SF1">
    <property type="entry name" value="NEUROFILAMENT HEAVY PROTEIN"/>
    <property type="match status" value="1"/>
</dbReference>
<keyword evidence="2" id="KW-1185">Reference proteome</keyword>
<name>A0A0A0LPU4_CUCSA</name>
<reference evidence="1 2" key="1">
    <citation type="journal article" date="2009" name="Nat. Genet.">
        <title>The genome of the cucumber, Cucumis sativus L.</title>
        <authorList>
            <person name="Huang S."/>
            <person name="Li R."/>
            <person name="Zhang Z."/>
            <person name="Li L."/>
            <person name="Gu X."/>
            <person name="Fan W."/>
            <person name="Lucas W.J."/>
            <person name="Wang X."/>
            <person name="Xie B."/>
            <person name="Ni P."/>
            <person name="Ren Y."/>
            <person name="Zhu H."/>
            <person name="Li J."/>
            <person name="Lin K."/>
            <person name="Jin W."/>
            <person name="Fei Z."/>
            <person name="Li G."/>
            <person name="Staub J."/>
            <person name="Kilian A."/>
            <person name="van der Vossen E.A."/>
            <person name="Wu Y."/>
            <person name="Guo J."/>
            <person name="He J."/>
            <person name="Jia Z."/>
            <person name="Ren Y."/>
            <person name="Tian G."/>
            <person name="Lu Y."/>
            <person name="Ruan J."/>
            <person name="Qian W."/>
            <person name="Wang M."/>
            <person name="Huang Q."/>
            <person name="Li B."/>
            <person name="Xuan Z."/>
            <person name="Cao J."/>
            <person name="Asan"/>
            <person name="Wu Z."/>
            <person name="Zhang J."/>
            <person name="Cai Q."/>
            <person name="Bai Y."/>
            <person name="Zhao B."/>
            <person name="Han Y."/>
            <person name="Li Y."/>
            <person name="Li X."/>
            <person name="Wang S."/>
            <person name="Shi Q."/>
            <person name="Liu S."/>
            <person name="Cho W.K."/>
            <person name="Kim J.Y."/>
            <person name="Xu Y."/>
            <person name="Heller-Uszynska K."/>
            <person name="Miao H."/>
            <person name="Cheng Z."/>
            <person name="Zhang S."/>
            <person name="Wu J."/>
            <person name="Yang Y."/>
            <person name="Kang H."/>
            <person name="Li M."/>
            <person name="Liang H."/>
            <person name="Ren X."/>
            <person name="Shi Z."/>
            <person name="Wen M."/>
            <person name="Jian M."/>
            <person name="Yang H."/>
            <person name="Zhang G."/>
            <person name="Yang Z."/>
            <person name="Chen R."/>
            <person name="Liu S."/>
            <person name="Li J."/>
            <person name="Ma L."/>
            <person name="Liu H."/>
            <person name="Zhou Y."/>
            <person name="Zhao J."/>
            <person name="Fang X."/>
            <person name="Li G."/>
            <person name="Fang L."/>
            <person name="Li Y."/>
            <person name="Liu D."/>
            <person name="Zheng H."/>
            <person name="Zhang Y."/>
            <person name="Qin N."/>
            <person name="Li Z."/>
            <person name="Yang G."/>
            <person name="Yang S."/>
            <person name="Bolund L."/>
            <person name="Kristiansen K."/>
            <person name="Zheng H."/>
            <person name="Li S."/>
            <person name="Zhang X."/>
            <person name="Yang H."/>
            <person name="Wang J."/>
            <person name="Sun R."/>
            <person name="Zhang B."/>
            <person name="Jiang S."/>
            <person name="Wang J."/>
            <person name="Du Y."/>
            <person name="Li S."/>
        </authorList>
    </citation>
    <scope>NUCLEOTIDE SEQUENCE [LARGE SCALE GENOMIC DNA]</scope>
    <source>
        <strain evidence="2">cv. 9930</strain>
    </source>
</reference>
<evidence type="ECO:0000313" key="2">
    <source>
        <dbReference type="Proteomes" id="UP000029981"/>
    </source>
</evidence>
<dbReference type="EMBL" id="CM002922">
    <property type="protein sequence ID" value="KGN63925.1"/>
    <property type="molecule type" value="Genomic_DNA"/>
</dbReference>
<dbReference type="STRING" id="3659.A0A0A0LPU4"/>
<reference evidence="1 2" key="2">
    <citation type="journal article" date="2009" name="PLoS ONE">
        <title>An integrated genetic and cytogenetic map of the cucumber genome.</title>
        <authorList>
            <person name="Ren Y."/>
            <person name="Zhang Z."/>
            <person name="Liu J."/>
            <person name="Staub J.E."/>
            <person name="Han Y."/>
            <person name="Cheng Z."/>
            <person name="Li X."/>
            <person name="Lu J."/>
            <person name="Miao H."/>
            <person name="Kang H."/>
            <person name="Xie B."/>
            <person name="Gu X."/>
            <person name="Wang X."/>
            <person name="Du Y."/>
            <person name="Jin W."/>
            <person name="Huang S."/>
        </authorList>
    </citation>
    <scope>NUCLEOTIDE SEQUENCE [LARGE SCALE GENOMIC DNA]</scope>
    <source>
        <strain evidence="2">cv. 9930</strain>
    </source>
</reference>
<reference evidence="1 2" key="3">
    <citation type="journal article" date="2010" name="BMC Genomics">
        <title>Transcriptome sequencing and comparative analysis of cucumber flowers with different sex types.</title>
        <authorList>
            <person name="Guo S."/>
            <person name="Zheng Y."/>
            <person name="Joung J.G."/>
            <person name="Liu S."/>
            <person name="Zhang Z."/>
            <person name="Crasta O.R."/>
            <person name="Sobral B.W."/>
            <person name="Xu Y."/>
            <person name="Huang S."/>
            <person name="Fei Z."/>
        </authorList>
    </citation>
    <scope>NUCLEOTIDE SEQUENCE [LARGE SCALE GENOMIC DNA]</scope>
    <source>
        <strain evidence="2">cv. 9930</strain>
    </source>
</reference>
<dbReference type="Gramene" id="KGN63925">
    <property type="protein sequence ID" value="KGN63925"/>
    <property type="gene ID" value="Csa_1G028030"/>
</dbReference>
<dbReference type="AlphaFoldDB" id="A0A0A0LPU4"/>
<accession>A0A0A0LPU4</accession>